<dbReference type="AlphaFoldDB" id="A0A059F023"/>
<reference evidence="1 2" key="2">
    <citation type="submission" date="2014-03" db="EMBL/GenBank/DDBJ databases">
        <title>The Genome Sequence of Anncaliia algerae insect isolate PRA339.</title>
        <authorList>
            <consortium name="The Broad Institute Genome Sequencing Platform"/>
            <consortium name="The Broad Institute Genome Sequencing Center for Infectious Disease"/>
            <person name="Cuomo C."/>
            <person name="Becnel J."/>
            <person name="Sanscrainte N."/>
            <person name="Walker B."/>
            <person name="Young S.K."/>
            <person name="Zeng Q."/>
            <person name="Gargeya S."/>
            <person name="Fitzgerald M."/>
            <person name="Haas B."/>
            <person name="Abouelleil A."/>
            <person name="Alvarado L."/>
            <person name="Arachchi H.M."/>
            <person name="Berlin A.M."/>
            <person name="Chapman S.B."/>
            <person name="Dewar J."/>
            <person name="Goldberg J."/>
            <person name="Griggs A."/>
            <person name="Gujja S."/>
            <person name="Hansen M."/>
            <person name="Howarth C."/>
            <person name="Imamovic A."/>
            <person name="Larimer J."/>
            <person name="McCowan C."/>
            <person name="Murphy C."/>
            <person name="Neiman D."/>
            <person name="Pearson M."/>
            <person name="Priest M."/>
            <person name="Roberts A."/>
            <person name="Saif S."/>
            <person name="Shea T."/>
            <person name="Sisk P."/>
            <person name="Sykes S."/>
            <person name="Wortman J."/>
            <person name="Nusbaum C."/>
            <person name="Birren B."/>
        </authorList>
    </citation>
    <scope>NUCLEOTIDE SEQUENCE [LARGE SCALE GENOMIC DNA]</scope>
    <source>
        <strain evidence="1 2">PRA339</strain>
    </source>
</reference>
<evidence type="ECO:0000313" key="1">
    <source>
        <dbReference type="EMBL" id="KCZ80505.1"/>
    </source>
</evidence>
<name>A0A059F023_9MICR</name>
<dbReference type="HOGENOM" id="CLU_980368_0_0_1"/>
<accession>A0A059F023</accession>
<sequence length="293" mass="34988">MSFKERLDLIEQIKTKRVFTNTMPQDSLLREIYLKRLIGSLVDLDCYVSSLKHSLEDSFDDLNPMNTPKEACSLNKATLNKYNNLRDGLMTLFDSLDSFDINFLLKIINDYILLSNTKNIQFIIFELLKKYPKKVLNFFFKKLKEKKYFSYFLSFYVGIIVRFNLQENLENKSIDLFMQYFNSYLVTVKNNLQLNDKLIEINEIKFIHLCQSLIYITCFKKNVFNKYKDIIYLLINEGILRRINKNIAEAFISKHGLDIKLNSNYEYKEILEFFPFDSPCIYEVKQRIEECYV</sequence>
<evidence type="ECO:0000313" key="2">
    <source>
        <dbReference type="Proteomes" id="UP000030655"/>
    </source>
</evidence>
<dbReference type="OrthoDB" id="2195441at2759"/>
<organism evidence="1 2">
    <name type="scientific">Anncaliia algerae PRA339</name>
    <dbReference type="NCBI Taxonomy" id="1288291"/>
    <lineage>
        <taxon>Eukaryota</taxon>
        <taxon>Fungi</taxon>
        <taxon>Fungi incertae sedis</taxon>
        <taxon>Microsporidia</taxon>
        <taxon>Tubulinosematoidea</taxon>
        <taxon>Tubulinosematidae</taxon>
        <taxon>Anncaliia</taxon>
    </lineage>
</organism>
<reference evidence="2" key="1">
    <citation type="submission" date="2013-02" db="EMBL/GenBank/DDBJ databases">
        <authorList>
            <consortium name="The Broad Institute Genome Sequencing Platform"/>
            <person name="Cuomo C."/>
            <person name="Becnel J."/>
            <person name="Sanscrainte N."/>
            <person name="Walker B."/>
            <person name="Young S.K."/>
            <person name="Zeng Q."/>
            <person name="Gargeya S."/>
            <person name="Fitzgerald M."/>
            <person name="Haas B."/>
            <person name="Abouelleil A."/>
            <person name="Alvarado L."/>
            <person name="Arachchi H.M."/>
            <person name="Berlin A.M."/>
            <person name="Chapman S.B."/>
            <person name="Dewar J."/>
            <person name="Goldberg J."/>
            <person name="Griggs A."/>
            <person name="Gujja S."/>
            <person name="Hansen M."/>
            <person name="Howarth C."/>
            <person name="Imamovic A."/>
            <person name="Larimer J."/>
            <person name="McCowan C."/>
            <person name="Murphy C."/>
            <person name="Neiman D."/>
            <person name="Pearson M."/>
            <person name="Priest M."/>
            <person name="Roberts A."/>
            <person name="Saif S."/>
            <person name="Shea T."/>
            <person name="Sisk P."/>
            <person name="Sykes S."/>
            <person name="Wortman J."/>
            <person name="Nusbaum C."/>
            <person name="Birren B."/>
        </authorList>
    </citation>
    <scope>NUCLEOTIDE SEQUENCE [LARGE SCALE GENOMIC DNA]</scope>
    <source>
        <strain evidence="2">PRA339</strain>
    </source>
</reference>
<protein>
    <submittedName>
        <fullName evidence="1">Uncharacterized protein</fullName>
    </submittedName>
</protein>
<proteinExistence type="predicted"/>
<dbReference type="Proteomes" id="UP000030655">
    <property type="component" value="Unassembled WGS sequence"/>
</dbReference>
<keyword evidence="2" id="KW-1185">Reference proteome</keyword>
<gene>
    <name evidence="1" type="ORF">H312_02104</name>
</gene>
<dbReference type="EMBL" id="KK365178">
    <property type="protein sequence ID" value="KCZ80505.1"/>
    <property type="molecule type" value="Genomic_DNA"/>
</dbReference>
<dbReference type="VEuPathDB" id="MicrosporidiaDB:H312_02104"/>
<feature type="non-terminal residue" evidence="1">
    <location>
        <position position="293"/>
    </location>
</feature>